<accession>Q678C0</accession>
<name>Q678C0_9VIRU</name>
<reference evidence="1 2" key="1">
    <citation type="journal article" date="2004" name="J. Virol.">
        <title>Complete genome sequence of lymphocystis disease virus isolated from China.</title>
        <authorList>
            <person name="Zhang Q.Y."/>
            <person name="Xiao F."/>
            <person name="Xie J."/>
            <person name="Li Z.Q."/>
            <person name="Gui J.F."/>
        </authorList>
    </citation>
    <scope>NUCLEOTIDE SEQUENCE [LARGE SCALE GENOMIC DNA]</scope>
</reference>
<dbReference type="Proteomes" id="UP000106699">
    <property type="component" value="Segment"/>
</dbReference>
<evidence type="ECO:0000313" key="1">
    <source>
        <dbReference type="EMBL" id="AAU10937.1"/>
    </source>
</evidence>
<organism evidence="1 2">
    <name type="scientific">lymphocystis disease virus-China</name>
    <dbReference type="NCBI Taxonomy" id="256729"/>
    <lineage>
        <taxon>Viruses</taxon>
        <taxon>Varidnaviria</taxon>
        <taxon>Bamfordvirae</taxon>
        <taxon>Nucleocytoviricota</taxon>
        <taxon>Megaviricetes</taxon>
        <taxon>Pimascovirales</taxon>
        <taxon>Pimascovirales incertae sedis</taxon>
        <taxon>Iridoviridae</taxon>
        <taxon>Alphairidovirinae</taxon>
        <taxon>Lymphocystivirus</taxon>
        <taxon>Lymphocystivirus paralichthys1</taxon>
        <taxon>Lymphocystis disease virus 2</taxon>
    </lineage>
</organism>
<protein>
    <submittedName>
        <fullName evidence="1">Uncharacterized protein</fullName>
    </submittedName>
</protein>
<dbReference type="GeneID" id="2979047"/>
<dbReference type="RefSeq" id="YP_073598.1">
    <property type="nucleotide sequence ID" value="NC_005902.1"/>
</dbReference>
<evidence type="ECO:0000313" key="2">
    <source>
        <dbReference type="Proteomes" id="UP000106699"/>
    </source>
</evidence>
<sequence>MFYIFPFLSALILEFQIVPSYLKKIILSTLNKMNLLKRNHLIKDNEL</sequence>
<dbReference type="KEGG" id="vg:2979047"/>
<keyword evidence="2" id="KW-1185">Reference proteome</keyword>
<dbReference type="EMBL" id="AY380826">
    <property type="protein sequence ID" value="AAU10937.1"/>
    <property type="molecule type" value="Genomic_DNA"/>
</dbReference>
<proteinExistence type="predicted"/>